<dbReference type="GO" id="GO:0005975">
    <property type="term" value="P:carbohydrate metabolic process"/>
    <property type="evidence" value="ECO:0007669"/>
    <property type="project" value="InterPro"/>
</dbReference>
<reference evidence="9 10" key="1">
    <citation type="journal article" date="2018" name="Nat. Genet.">
        <title>The Rosa genome provides new insights in the design of modern roses.</title>
        <authorList>
            <person name="Bendahmane M."/>
        </authorList>
    </citation>
    <scope>NUCLEOTIDE SEQUENCE [LARGE SCALE GENOMIC DNA]</scope>
    <source>
        <strain evidence="10">cv. Old Blush</strain>
    </source>
</reference>
<protein>
    <recommendedName>
        <fullName evidence="3">glucan endo-1,3-beta-D-glucosidase</fullName>
        <ecNumber evidence="3">3.2.1.39</ecNumber>
    </recommendedName>
    <alternativeName>
        <fullName evidence="6">(1-&gt;3)-beta-glucan endohydrolase</fullName>
    </alternativeName>
    <alternativeName>
        <fullName evidence="7">Beta-1,3-endoglucanase</fullName>
    </alternativeName>
</protein>
<dbReference type="InterPro" id="IPR000490">
    <property type="entry name" value="Glyco_hydro_17"/>
</dbReference>
<gene>
    <name evidence="9" type="ORF">RchiOBHm_Chr7g0235461</name>
</gene>
<evidence type="ECO:0000256" key="4">
    <source>
        <dbReference type="ARBA" id="ARBA00022801"/>
    </source>
</evidence>
<dbReference type="InterPro" id="IPR017853">
    <property type="entry name" value="GH"/>
</dbReference>
<evidence type="ECO:0000313" key="9">
    <source>
        <dbReference type="EMBL" id="PRQ21104.1"/>
    </source>
</evidence>
<dbReference type="EMBL" id="PDCK01000045">
    <property type="protein sequence ID" value="PRQ21104.1"/>
    <property type="molecule type" value="Genomic_DNA"/>
</dbReference>
<evidence type="ECO:0000256" key="1">
    <source>
        <dbReference type="ARBA" id="ARBA00000382"/>
    </source>
</evidence>
<dbReference type="SUPFAM" id="SSF51445">
    <property type="entry name" value="(Trans)glycosidases"/>
    <property type="match status" value="1"/>
</dbReference>
<dbReference type="AlphaFoldDB" id="A0A2P6PGN9"/>
<dbReference type="Proteomes" id="UP000238479">
    <property type="component" value="Chromosome 7"/>
</dbReference>
<dbReference type="GO" id="GO:0042973">
    <property type="term" value="F:glucan endo-1,3-beta-D-glucosidase activity"/>
    <property type="evidence" value="ECO:0007669"/>
    <property type="project" value="UniProtKB-EC"/>
</dbReference>
<dbReference type="Gene3D" id="3.20.20.80">
    <property type="entry name" value="Glycosidases"/>
    <property type="match status" value="1"/>
</dbReference>
<evidence type="ECO:0000256" key="2">
    <source>
        <dbReference type="ARBA" id="ARBA00008773"/>
    </source>
</evidence>
<dbReference type="InterPro" id="IPR044965">
    <property type="entry name" value="Glyco_hydro_17_plant"/>
</dbReference>
<dbReference type="Pfam" id="PF00332">
    <property type="entry name" value="Glyco_hydro_17"/>
    <property type="match status" value="1"/>
</dbReference>
<evidence type="ECO:0000256" key="7">
    <source>
        <dbReference type="ARBA" id="ARBA00033417"/>
    </source>
</evidence>
<keyword evidence="10" id="KW-1185">Reference proteome</keyword>
<keyword evidence="4 9" id="KW-0378">Hydrolase</keyword>
<evidence type="ECO:0000256" key="5">
    <source>
        <dbReference type="ARBA" id="ARBA00023295"/>
    </source>
</evidence>
<dbReference type="STRING" id="74649.A0A2P6PGN9"/>
<name>A0A2P6PGN9_ROSCH</name>
<comment type="catalytic activity">
    <reaction evidence="1">
        <text>Hydrolysis of (1-&gt;3)-beta-D-glucosidic linkages in (1-&gt;3)-beta-D-glucans.</text>
        <dbReference type="EC" id="3.2.1.39"/>
    </reaction>
</comment>
<dbReference type="PANTHER" id="PTHR32227">
    <property type="entry name" value="GLUCAN ENDO-1,3-BETA-GLUCOSIDASE BG1-RELATED-RELATED"/>
    <property type="match status" value="1"/>
</dbReference>
<dbReference type="EC" id="3.2.1.39" evidence="3"/>
<dbReference type="Gramene" id="PRQ21104">
    <property type="protein sequence ID" value="PRQ21104"/>
    <property type="gene ID" value="RchiOBHm_Chr7g0235461"/>
</dbReference>
<dbReference type="OMA" id="LILDFHT"/>
<proteinExistence type="inferred from homology"/>
<keyword evidence="5 9" id="KW-0326">Glycosidase</keyword>
<evidence type="ECO:0000256" key="6">
    <source>
        <dbReference type="ARBA" id="ARBA00033335"/>
    </source>
</evidence>
<sequence length="83" mass="9364">MVWWLDKQATVTTAHSLFILETSFPPSVGAFHRDLKNCISLILDFHTKIGSPILINAYPYFAYKSNPKQVSLDTFSSRPTSVC</sequence>
<evidence type="ECO:0000256" key="3">
    <source>
        <dbReference type="ARBA" id="ARBA00012780"/>
    </source>
</evidence>
<evidence type="ECO:0000256" key="8">
    <source>
        <dbReference type="RuleBase" id="RU004335"/>
    </source>
</evidence>
<comment type="similarity">
    <text evidence="2 8">Belongs to the glycosyl hydrolase 17 family.</text>
</comment>
<evidence type="ECO:0000313" key="10">
    <source>
        <dbReference type="Proteomes" id="UP000238479"/>
    </source>
</evidence>
<comment type="caution">
    <text evidence="9">The sequence shown here is derived from an EMBL/GenBank/DDBJ whole genome shotgun (WGS) entry which is preliminary data.</text>
</comment>
<accession>A0A2P6PGN9</accession>
<organism evidence="9 10">
    <name type="scientific">Rosa chinensis</name>
    <name type="common">China rose</name>
    <dbReference type="NCBI Taxonomy" id="74649"/>
    <lineage>
        <taxon>Eukaryota</taxon>
        <taxon>Viridiplantae</taxon>
        <taxon>Streptophyta</taxon>
        <taxon>Embryophyta</taxon>
        <taxon>Tracheophyta</taxon>
        <taxon>Spermatophyta</taxon>
        <taxon>Magnoliopsida</taxon>
        <taxon>eudicotyledons</taxon>
        <taxon>Gunneridae</taxon>
        <taxon>Pentapetalae</taxon>
        <taxon>rosids</taxon>
        <taxon>fabids</taxon>
        <taxon>Rosales</taxon>
        <taxon>Rosaceae</taxon>
        <taxon>Rosoideae</taxon>
        <taxon>Rosoideae incertae sedis</taxon>
        <taxon>Rosa</taxon>
    </lineage>
</organism>